<dbReference type="Gramene" id="rna-AYBTSS11_LOCUS8968">
    <property type="protein sequence ID" value="CAJ1939134.1"/>
    <property type="gene ID" value="gene-AYBTSS11_LOCUS8968"/>
</dbReference>
<accession>A0AA86SGI6</accession>
<keyword evidence="3" id="KW-1185">Reference proteome</keyword>
<proteinExistence type="predicted"/>
<evidence type="ECO:0000313" key="2">
    <source>
        <dbReference type="EMBL" id="CAJ1939134.1"/>
    </source>
</evidence>
<evidence type="ECO:0000256" key="1">
    <source>
        <dbReference type="SAM" id="MobiDB-lite"/>
    </source>
</evidence>
<dbReference type="AlphaFoldDB" id="A0AA86SGI6"/>
<dbReference type="Proteomes" id="UP001189624">
    <property type="component" value="Chromosome 3"/>
</dbReference>
<reference evidence="2" key="1">
    <citation type="submission" date="2023-10" db="EMBL/GenBank/DDBJ databases">
        <authorList>
            <person name="Domelevo Entfellner J.-B."/>
        </authorList>
    </citation>
    <scope>NUCLEOTIDE SEQUENCE</scope>
</reference>
<organism evidence="2 3">
    <name type="scientific">Sphenostylis stenocarpa</name>
    <dbReference type="NCBI Taxonomy" id="92480"/>
    <lineage>
        <taxon>Eukaryota</taxon>
        <taxon>Viridiplantae</taxon>
        <taxon>Streptophyta</taxon>
        <taxon>Embryophyta</taxon>
        <taxon>Tracheophyta</taxon>
        <taxon>Spermatophyta</taxon>
        <taxon>Magnoliopsida</taxon>
        <taxon>eudicotyledons</taxon>
        <taxon>Gunneridae</taxon>
        <taxon>Pentapetalae</taxon>
        <taxon>rosids</taxon>
        <taxon>fabids</taxon>
        <taxon>Fabales</taxon>
        <taxon>Fabaceae</taxon>
        <taxon>Papilionoideae</taxon>
        <taxon>50 kb inversion clade</taxon>
        <taxon>NPAAA clade</taxon>
        <taxon>indigoferoid/millettioid clade</taxon>
        <taxon>Phaseoleae</taxon>
        <taxon>Sphenostylis</taxon>
    </lineage>
</organism>
<feature type="compositionally biased region" description="Polar residues" evidence="1">
    <location>
        <begin position="349"/>
        <end position="364"/>
    </location>
</feature>
<gene>
    <name evidence="2" type="ORF">AYBTSS11_LOCUS8968</name>
</gene>
<name>A0AA86SGI6_9FABA</name>
<feature type="region of interest" description="Disordered" evidence="1">
    <location>
        <begin position="332"/>
        <end position="376"/>
    </location>
</feature>
<feature type="region of interest" description="Disordered" evidence="1">
    <location>
        <begin position="1"/>
        <end position="48"/>
    </location>
</feature>
<protein>
    <submittedName>
        <fullName evidence="2">Uncharacterized protein</fullName>
    </submittedName>
</protein>
<sequence length="560" mass="63075">MYGHPFTFRGAHRQPRPPPHSSNATNPNNIFSQPPLPQYSPNVPNHKNAFCRPPPPTFPFPNTGCLFPPQNPTPPPPNPKLTIEHADRAAATACRDLLAAGNSVSAWEVSQNALVTLQLDSWNSLGIKMQQVPSLHRLMITEGKVNAFIHCFVGVRRIVSLYDLQVAICKNEGVDNFEALGLGPLLQHPLVIHYFSLRSDFTQVFKITSEEIIQLLSEFLDASRSKEFIKVEQFLDFIAKQRLVKCKEWLGIRIRNLGMHISAIREARTSEQSTLEKYLKTLNLKNDKFGKHPLSSSQKKQLDERFNAITQRVESFSPLKKSFCGKHIRFMSSSSEDEDSDSSADEQSNNIMGSQSNPSSQFTRSSERVSSCPYPSATEEMARLGVRSDMVGHSLVNSSLKNGFSEQPRKKRKFENVTSTKSAPYKLRKRRVVTPINNGNGTVKTKVSINMEGDLSIPNNSLQLFITTWKEACCEHKVAEVSSIKSGMRNNMYDAFQDIIDNKLSNSPTKLSSEYETIDVEPSEENVPLITKDNIGNPKFSITSQKHKYYNEWQLELNKA</sequence>
<evidence type="ECO:0000313" key="3">
    <source>
        <dbReference type="Proteomes" id="UP001189624"/>
    </source>
</evidence>
<feature type="compositionally biased region" description="Acidic residues" evidence="1">
    <location>
        <begin position="335"/>
        <end position="344"/>
    </location>
</feature>
<feature type="compositionally biased region" description="Polar residues" evidence="1">
    <location>
        <begin position="21"/>
        <end position="32"/>
    </location>
</feature>
<dbReference type="EMBL" id="OY731400">
    <property type="protein sequence ID" value="CAJ1939134.1"/>
    <property type="molecule type" value="Genomic_DNA"/>
</dbReference>